<feature type="transmembrane region" description="Helical" evidence="7">
    <location>
        <begin position="53"/>
        <end position="72"/>
    </location>
</feature>
<evidence type="ECO:0000256" key="1">
    <source>
        <dbReference type="ARBA" id="ARBA00004651"/>
    </source>
</evidence>
<feature type="transmembrane region" description="Helical" evidence="7">
    <location>
        <begin position="384"/>
        <end position="405"/>
    </location>
</feature>
<dbReference type="SMART" id="SM00014">
    <property type="entry name" value="acidPPc"/>
    <property type="match status" value="1"/>
</dbReference>
<evidence type="ECO:0000256" key="7">
    <source>
        <dbReference type="SAM" id="Phobius"/>
    </source>
</evidence>
<dbReference type="EMBL" id="CP096973">
    <property type="protein sequence ID" value="UYO74685.1"/>
    <property type="molecule type" value="Genomic_DNA"/>
</dbReference>
<feature type="transmembrane region" description="Helical" evidence="7">
    <location>
        <begin position="139"/>
        <end position="157"/>
    </location>
</feature>
<keyword evidence="5 7" id="KW-1133">Transmembrane helix</keyword>
<dbReference type="Gene3D" id="1.20.144.10">
    <property type="entry name" value="Phosphatidic acid phosphatase type 2/haloperoxidase"/>
    <property type="match status" value="1"/>
</dbReference>
<reference evidence="9" key="1">
    <citation type="submission" date="2022-05" db="EMBL/GenBank/DDBJ databases">
        <title>Complete sequence of a novel PHA-producing Halomonas strain.</title>
        <authorList>
            <person name="Zheng Z."/>
        </authorList>
    </citation>
    <scope>NUCLEOTIDE SEQUENCE</scope>
    <source>
        <strain evidence="9">ZZQ-149</strain>
    </source>
</reference>
<evidence type="ECO:0000256" key="4">
    <source>
        <dbReference type="ARBA" id="ARBA00022692"/>
    </source>
</evidence>
<accession>A0AA46TQG9</accession>
<feature type="domain" description="Phosphatidic acid phosphatase type 2/haloperoxidase" evidence="8">
    <location>
        <begin position="314"/>
        <end position="426"/>
    </location>
</feature>
<evidence type="ECO:0000256" key="5">
    <source>
        <dbReference type="ARBA" id="ARBA00022989"/>
    </source>
</evidence>
<feature type="transmembrane region" description="Helical" evidence="7">
    <location>
        <begin position="282"/>
        <end position="308"/>
    </location>
</feature>
<protein>
    <submittedName>
        <fullName evidence="9">Bifunctional DedA family/phosphatase PAP2 family protein</fullName>
    </submittedName>
</protein>
<evidence type="ECO:0000313" key="9">
    <source>
        <dbReference type="EMBL" id="UYO74685.1"/>
    </source>
</evidence>
<dbReference type="RefSeq" id="WP_264018372.1">
    <property type="nucleotide sequence ID" value="NZ_CP096973.1"/>
</dbReference>
<proteinExistence type="inferred from homology"/>
<gene>
    <name evidence="9" type="ORF">M0220_00540</name>
</gene>
<dbReference type="PANTHER" id="PTHR30353:SF15">
    <property type="entry name" value="INNER MEMBRANE PROTEIN YABI"/>
    <property type="match status" value="1"/>
</dbReference>
<dbReference type="SUPFAM" id="SSF48317">
    <property type="entry name" value="Acid phosphatase/Vanadium-dependent haloperoxidase"/>
    <property type="match status" value="1"/>
</dbReference>
<dbReference type="CDD" id="cd03392">
    <property type="entry name" value="PAP2_like_2"/>
    <property type="match status" value="1"/>
</dbReference>
<dbReference type="KEGG" id="hqn:M0220_00540"/>
<dbReference type="InterPro" id="IPR032816">
    <property type="entry name" value="VTT_dom"/>
</dbReference>
<dbReference type="InterPro" id="IPR036938">
    <property type="entry name" value="PAP2/HPO_sf"/>
</dbReference>
<feature type="transmembrane region" description="Helical" evidence="7">
    <location>
        <begin position="315"/>
        <end position="337"/>
    </location>
</feature>
<dbReference type="Pfam" id="PF09335">
    <property type="entry name" value="VTT_dom"/>
    <property type="match status" value="1"/>
</dbReference>
<keyword evidence="3" id="KW-1003">Cell membrane</keyword>
<keyword evidence="10" id="KW-1185">Reference proteome</keyword>
<comment type="similarity">
    <text evidence="2">Belongs to the DedA family.</text>
</comment>
<dbReference type="Pfam" id="PF01569">
    <property type="entry name" value="PAP2"/>
    <property type="match status" value="1"/>
</dbReference>
<keyword evidence="4 7" id="KW-0812">Transmembrane</keyword>
<dbReference type="Proteomes" id="UP001164935">
    <property type="component" value="Chromosome"/>
</dbReference>
<dbReference type="PANTHER" id="PTHR30353">
    <property type="entry name" value="INNER MEMBRANE PROTEIN DEDA-RELATED"/>
    <property type="match status" value="1"/>
</dbReference>
<feature type="transmembrane region" description="Helical" evidence="7">
    <location>
        <begin position="235"/>
        <end position="256"/>
    </location>
</feature>
<organism evidence="9 10">
    <name type="scientific">Halomonas qinghailakensis</name>
    <dbReference type="NCBI Taxonomy" id="2937790"/>
    <lineage>
        <taxon>Bacteria</taxon>
        <taxon>Pseudomonadati</taxon>
        <taxon>Pseudomonadota</taxon>
        <taxon>Gammaproteobacteria</taxon>
        <taxon>Oceanospirillales</taxon>
        <taxon>Halomonadaceae</taxon>
        <taxon>Halomonas</taxon>
    </lineage>
</organism>
<feature type="transmembrane region" description="Helical" evidence="7">
    <location>
        <begin position="12"/>
        <end position="41"/>
    </location>
</feature>
<name>A0AA46TQG9_9GAMM</name>
<feature type="transmembrane region" description="Helical" evidence="7">
    <location>
        <begin position="411"/>
        <end position="429"/>
    </location>
</feature>
<dbReference type="GO" id="GO:0005886">
    <property type="term" value="C:plasma membrane"/>
    <property type="evidence" value="ECO:0007669"/>
    <property type="project" value="UniProtKB-SubCell"/>
</dbReference>
<keyword evidence="6 7" id="KW-0472">Membrane</keyword>
<evidence type="ECO:0000256" key="3">
    <source>
        <dbReference type="ARBA" id="ARBA00022475"/>
    </source>
</evidence>
<comment type="subcellular location">
    <subcellularLocation>
        <location evidence="1">Cell membrane</location>
        <topology evidence="1">Multi-pass membrane protein</topology>
    </subcellularLocation>
</comment>
<evidence type="ECO:0000256" key="2">
    <source>
        <dbReference type="ARBA" id="ARBA00010792"/>
    </source>
</evidence>
<dbReference type="AlphaFoldDB" id="A0AA46TQG9"/>
<feature type="transmembrane region" description="Helical" evidence="7">
    <location>
        <begin position="441"/>
        <end position="459"/>
    </location>
</feature>
<sequence length="463" mass="50874">MVDTLFDLSLSPAILMLAVALISLLESLALVGLLVPGVVLITAASSIAGHEAIALPWLISAALLGAVLGDGISYQLGYHYRKQVTNRWPLSVHPEWLARGVRFFERYGVHSVFIGRFVGPVRPIIPLIAGMMRMPQRTFLWANIASAALWAPAYVLPGYLLGRTWQQHLNLPQNIETVLITLGASLVVLAVIFSWGRAQVGRHGFFYLATARLIRRIPFMRRSWLSMSLNDEVPLASLLLFVITLASVSAWTLLVMNHQGPLAIDLQAQRLFNWLTNEPLHFISLGFAKLGDSLGIAALILPLAVWLIHHKRIDALCHWTFAIGGIALLNTAGKMVFGRARPETPDYLIGSSSYPSAHTSTTVVVIGLAAAFIAAELHRKQRVWIYWLAIALVTPMALSRLVLGVHWLSDLIGGALLGLLVCAIVRLNWQRRTRAPLPPCPWVRLLAATSALIALRLILLPPV</sequence>
<feature type="transmembrane region" description="Helical" evidence="7">
    <location>
        <begin position="177"/>
        <end position="196"/>
    </location>
</feature>
<evidence type="ECO:0000256" key="6">
    <source>
        <dbReference type="ARBA" id="ARBA00023136"/>
    </source>
</evidence>
<evidence type="ECO:0000313" key="10">
    <source>
        <dbReference type="Proteomes" id="UP001164935"/>
    </source>
</evidence>
<feature type="transmembrane region" description="Helical" evidence="7">
    <location>
        <begin position="357"/>
        <end position="377"/>
    </location>
</feature>
<dbReference type="InterPro" id="IPR032818">
    <property type="entry name" value="DedA-like"/>
</dbReference>
<dbReference type="InterPro" id="IPR000326">
    <property type="entry name" value="PAP2/HPO"/>
</dbReference>
<evidence type="ECO:0000259" key="8">
    <source>
        <dbReference type="SMART" id="SM00014"/>
    </source>
</evidence>